<organism evidence="2 3">
    <name type="scientific">Methanobrevibacter millerae</name>
    <dbReference type="NCBI Taxonomy" id="230361"/>
    <lineage>
        <taxon>Archaea</taxon>
        <taxon>Methanobacteriati</taxon>
        <taxon>Methanobacteriota</taxon>
        <taxon>Methanomada group</taxon>
        <taxon>Methanobacteria</taxon>
        <taxon>Methanobacteriales</taxon>
        <taxon>Methanobacteriaceae</taxon>
        <taxon>Methanobrevibacter</taxon>
    </lineage>
</organism>
<keyword evidence="3" id="KW-1185">Reference proteome</keyword>
<keyword evidence="1" id="KW-0812">Transmembrane</keyword>
<accession>A0A1G5V1N4</accession>
<keyword evidence="1" id="KW-0472">Membrane</keyword>
<sequence length="217" mass="23978">MEKKYLIIIAIVVLVVAVVGALFATGFFNNAQTTPFDTEFMSGAFTGNVAQGESNESFMATYHDDANNITYNLTTMDNSSELMELYKFQGVMGPEKRSFNGQEWNIYFGEALPVVNNTTVSNTSKAMGIVICEAHTGHQGYVIYTIFSDLSKVNFTLNTFGDSYVKFIEPLLKSIKLKDTDNIASVSQQFGLSNDEFAQQIELIRQINAGNYSGLEG</sequence>
<evidence type="ECO:0000313" key="3">
    <source>
        <dbReference type="Proteomes" id="UP000323439"/>
    </source>
</evidence>
<dbReference type="RefSeq" id="WP_149730929.1">
    <property type="nucleotide sequence ID" value="NZ_FMXB01000002.1"/>
</dbReference>
<dbReference type="OrthoDB" id="77348at2157"/>
<gene>
    <name evidence="2" type="ORF">SAMN02910315_00285</name>
</gene>
<dbReference type="Proteomes" id="UP000323439">
    <property type="component" value="Unassembled WGS sequence"/>
</dbReference>
<reference evidence="2 3" key="1">
    <citation type="submission" date="2016-10" db="EMBL/GenBank/DDBJ databases">
        <authorList>
            <person name="Varghese N."/>
            <person name="Submissions S."/>
        </authorList>
    </citation>
    <scope>NUCLEOTIDE SEQUENCE [LARGE SCALE GENOMIC DNA]</scope>
    <source>
        <strain evidence="2 3">DSM 16643</strain>
    </source>
</reference>
<keyword evidence="1" id="KW-1133">Transmembrane helix</keyword>
<name>A0A1G5V1N4_9EURY</name>
<proteinExistence type="predicted"/>
<protein>
    <submittedName>
        <fullName evidence="2">Uncharacterized protein</fullName>
    </submittedName>
</protein>
<dbReference type="EMBL" id="FMXB01000002">
    <property type="protein sequence ID" value="SDA39801.1"/>
    <property type="molecule type" value="Genomic_DNA"/>
</dbReference>
<evidence type="ECO:0000313" key="2">
    <source>
        <dbReference type="EMBL" id="SDA39801.1"/>
    </source>
</evidence>
<feature type="transmembrane region" description="Helical" evidence="1">
    <location>
        <begin position="5"/>
        <end position="28"/>
    </location>
</feature>
<dbReference type="AlphaFoldDB" id="A0A1G5V1N4"/>
<evidence type="ECO:0000256" key="1">
    <source>
        <dbReference type="SAM" id="Phobius"/>
    </source>
</evidence>